<evidence type="ECO:0000256" key="1">
    <source>
        <dbReference type="ARBA" id="ARBA00007626"/>
    </source>
</evidence>
<evidence type="ECO:0008006" key="6">
    <source>
        <dbReference type="Google" id="ProtNLM"/>
    </source>
</evidence>
<feature type="repeat" description="PPR" evidence="3">
    <location>
        <begin position="297"/>
        <end position="331"/>
    </location>
</feature>
<dbReference type="AlphaFoldDB" id="A0AAD4YV06"/>
<gene>
    <name evidence="4" type="ORF">L3X38_031443</name>
</gene>
<evidence type="ECO:0000313" key="4">
    <source>
        <dbReference type="EMBL" id="KAI5322371.1"/>
    </source>
</evidence>
<dbReference type="InterPro" id="IPR050872">
    <property type="entry name" value="PPR_P_subfamily"/>
</dbReference>
<dbReference type="NCBIfam" id="TIGR00756">
    <property type="entry name" value="PPR"/>
    <property type="match status" value="4"/>
</dbReference>
<dbReference type="EMBL" id="JAJFAZ020000006">
    <property type="protein sequence ID" value="KAI5322371.1"/>
    <property type="molecule type" value="Genomic_DNA"/>
</dbReference>
<proteinExistence type="inferred from homology"/>
<comment type="similarity">
    <text evidence="1">Belongs to the PPR family. P subfamily.</text>
</comment>
<dbReference type="InterPro" id="IPR011990">
    <property type="entry name" value="TPR-like_helical_dom_sf"/>
</dbReference>
<sequence length="337" mass="38165">MLKMMMRNIAASASFYCSSRRWRGMPCLHTNSTVVVFANNYFAFFHSQPSKRIKSTRTQLEQAVINSPNITTVEDAFNVFDRMLQKRPLPSLVRFTQILTQVAKLKHYSAVISLYNQMGAWGILITILINCYCHLNQIGFSLSVLGKFFKLGLEPNVLTFNTLINGYLLEHRVPEAAALFHKMMRAGNWKPNVVTFGTLIMGFCMRGNNCAAIQLLRKMEERPCKPDLVAYSRIIDSLCKDTQVVDALNLFSEMISKGIAPNVITYNSLMNGVCKLGEWKEATRLLNETVSKNIVPDVFAFKVLVDTLCKEGMVVEAEGVVEMMIQRDIEPDMVTYN</sequence>
<organism evidence="4 5">
    <name type="scientific">Prunus dulcis</name>
    <name type="common">Almond</name>
    <name type="synonym">Amygdalus dulcis</name>
    <dbReference type="NCBI Taxonomy" id="3755"/>
    <lineage>
        <taxon>Eukaryota</taxon>
        <taxon>Viridiplantae</taxon>
        <taxon>Streptophyta</taxon>
        <taxon>Embryophyta</taxon>
        <taxon>Tracheophyta</taxon>
        <taxon>Spermatophyta</taxon>
        <taxon>Magnoliopsida</taxon>
        <taxon>eudicotyledons</taxon>
        <taxon>Gunneridae</taxon>
        <taxon>Pentapetalae</taxon>
        <taxon>rosids</taxon>
        <taxon>fabids</taxon>
        <taxon>Rosales</taxon>
        <taxon>Rosaceae</taxon>
        <taxon>Amygdaloideae</taxon>
        <taxon>Amygdaleae</taxon>
        <taxon>Prunus</taxon>
    </lineage>
</organism>
<evidence type="ECO:0000256" key="3">
    <source>
        <dbReference type="PROSITE-ProRule" id="PRU00708"/>
    </source>
</evidence>
<dbReference type="Gene3D" id="1.25.40.10">
    <property type="entry name" value="Tetratricopeptide repeat domain"/>
    <property type="match status" value="3"/>
</dbReference>
<reference evidence="4 5" key="1">
    <citation type="journal article" date="2022" name="G3 (Bethesda)">
        <title>Whole-genome sequence and methylome profiling of the almond [Prunus dulcis (Mill.) D.A. Webb] cultivar 'Nonpareil'.</title>
        <authorList>
            <person name="D'Amico-Willman K.M."/>
            <person name="Ouma W.Z."/>
            <person name="Meulia T."/>
            <person name="Sideli G.M."/>
            <person name="Gradziel T.M."/>
            <person name="Fresnedo-Ramirez J."/>
        </authorList>
    </citation>
    <scope>NUCLEOTIDE SEQUENCE [LARGE SCALE GENOMIC DNA]</scope>
    <source>
        <strain evidence="4">Clone GOH B32 T37-40</strain>
    </source>
</reference>
<dbReference type="PANTHER" id="PTHR46128">
    <property type="entry name" value="MITOCHONDRIAL GROUP I INTRON SPLICING FACTOR CCM1"/>
    <property type="match status" value="1"/>
</dbReference>
<feature type="repeat" description="PPR" evidence="3">
    <location>
        <begin position="227"/>
        <end position="261"/>
    </location>
</feature>
<dbReference type="Pfam" id="PF12854">
    <property type="entry name" value="PPR_1"/>
    <property type="match status" value="1"/>
</dbReference>
<dbReference type="PANTHER" id="PTHR46128:SF211">
    <property type="entry name" value="PENTACOTRIPEPTIDE-REPEAT REGION OF PRORP DOMAIN-CONTAINING PROTEIN"/>
    <property type="match status" value="1"/>
</dbReference>
<name>A0AAD4YV06_PRUDU</name>
<accession>A0AAD4YV06</accession>
<dbReference type="Pfam" id="PF13041">
    <property type="entry name" value="PPR_2"/>
    <property type="match status" value="2"/>
</dbReference>
<feature type="repeat" description="PPR" evidence="3">
    <location>
        <begin position="192"/>
        <end position="226"/>
    </location>
</feature>
<dbReference type="InterPro" id="IPR002885">
    <property type="entry name" value="PPR_rpt"/>
</dbReference>
<protein>
    <recommendedName>
        <fullName evidence="6">Pentatricopeptide repeat superfamily protein</fullName>
    </recommendedName>
</protein>
<comment type="caution">
    <text evidence="4">The sequence shown here is derived from an EMBL/GenBank/DDBJ whole genome shotgun (WGS) entry which is preliminary data.</text>
</comment>
<feature type="repeat" description="PPR" evidence="3">
    <location>
        <begin position="156"/>
        <end position="191"/>
    </location>
</feature>
<dbReference type="PROSITE" id="PS51375">
    <property type="entry name" value="PPR"/>
    <property type="match status" value="5"/>
</dbReference>
<feature type="repeat" description="PPR" evidence="3">
    <location>
        <begin position="262"/>
        <end position="296"/>
    </location>
</feature>
<keyword evidence="5" id="KW-1185">Reference proteome</keyword>
<evidence type="ECO:0000256" key="2">
    <source>
        <dbReference type="ARBA" id="ARBA00022737"/>
    </source>
</evidence>
<dbReference type="Proteomes" id="UP001054821">
    <property type="component" value="Chromosome 6"/>
</dbReference>
<evidence type="ECO:0000313" key="5">
    <source>
        <dbReference type="Proteomes" id="UP001054821"/>
    </source>
</evidence>
<keyword evidence="2" id="KW-0677">Repeat</keyword>